<feature type="region of interest" description="Disordered" evidence="1">
    <location>
        <begin position="1"/>
        <end position="94"/>
    </location>
</feature>
<dbReference type="EMBL" id="JANAWD010001272">
    <property type="protein sequence ID" value="KAJ3473742.1"/>
    <property type="molecule type" value="Genomic_DNA"/>
</dbReference>
<dbReference type="AlphaFoldDB" id="A0AAD5Y7U4"/>
<keyword evidence="3" id="KW-1185">Reference proteome</keyword>
<dbReference type="Proteomes" id="UP001212997">
    <property type="component" value="Unassembled WGS sequence"/>
</dbReference>
<accession>A0AAD5Y7U4</accession>
<feature type="compositionally biased region" description="Polar residues" evidence="1">
    <location>
        <begin position="55"/>
        <end position="64"/>
    </location>
</feature>
<evidence type="ECO:0000313" key="2">
    <source>
        <dbReference type="EMBL" id="KAJ3473742.1"/>
    </source>
</evidence>
<sequence>MKRPRGTKGTSIPLDDYDKPIDTETYTQHPDDVEMADPPDDTATATIPRLRRSARTANRNTQRNEGIEQMEGEAEAQTQETPERGGSQPDKQVLYRNSTILSQMLKTYFDTNSEYSQRTQLATAAPYNTENVFDPPRKQKSWPCEYPLL</sequence>
<comment type="caution">
    <text evidence="2">The sequence shown here is derived from an EMBL/GenBank/DDBJ whole genome shotgun (WGS) entry which is preliminary data.</text>
</comment>
<gene>
    <name evidence="2" type="ORF">NLI96_g12847</name>
</gene>
<evidence type="ECO:0000256" key="1">
    <source>
        <dbReference type="SAM" id="MobiDB-lite"/>
    </source>
</evidence>
<proteinExistence type="predicted"/>
<evidence type="ECO:0000313" key="3">
    <source>
        <dbReference type="Proteomes" id="UP001212997"/>
    </source>
</evidence>
<name>A0AAD5Y7U4_9APHY</name>
<reference evidence="2" key="1">
    <citation type="submission" date="2022-07" db="EMBL/GenBank/DDBJ databases">
        <title>Genome Sequence of Physisporinus lineatus.</title>
        <authorList>
            <person name="Buettner E."/>
        </authorList>
    </citation>
    <scope>NUCLEOTIDE SEQUENCE</scope>
    <source>
        <strain evidence="2">VT162</strain>
    </source>
</reference>
<protein>
    <submittedName>
        <fullName evidence="2">Uncharacterized protein</fullName>
    </submittedName>
</protein>
<organism evidence="2 3">
    <name type="scientific">Meripilus lineatus</name>
    <dbReference type="NCBI Taxonomy" id="2056292"/>
    <lineage>
        <taxon>Eukaryota</taxon>
        <taxon>Fungi</taxon>
        <taxon>Dikarya</taxon>
        <taxon>Basidiomycota</taxon>
        <taxon>Agaricomycotina</taxon>
        <taxon>Agaricomycetes</taxon>
        <taxon>Polyporales</taxon>
        <taxon>Meripilaceae</taxon>
        <taxon>Meripilus</taxon>
    </lineage>
</organism>